<dbReference type="InterPro" id="IPR036279">
    <property type="entry name" value="5-3_exonuclease_C_sf"/>
</dbReference>
<dbReference type="SUPFAM" id="SSF88723">
    <property type="entry name" value="PIN domain-like"/>
    <property type="match status" value="1"/>
</dbReference>
<dbReference type="CDD" id="cd09898">
    <property type="entry name" value="H3TH_53EXO"/>
    <property type="match status" value="1"/>
</dbReference>
<dbReference type="InterPro" id="IPR020045">
    <property type="entry name" value="DNA_polI_H3TH"/>
</dbReference>
<dbReference type="EMBL" id="LNQE01001916">
    <property type="protein sequence ID" value="KUG02585.1"/>
    <property type="molecule type" value="Genomic_DNA"/>
</dbReference>
<dbReference type="SUPFAM" id="SSF47807">
    <property type="entry name" value="5' to 3' exonuclease, C-terminal subdomain"/>
    <property type="match status" value="1"/>
</dbReference>
<keyword evidence="2" id="KW-0378">Hydrolase</keyword>
<reference evidence="5" key="1">
    <citation type="journal article" date="2015" name="Proc. Natl. Acad. Sci. U.S.A.">
        <title>Networks of energetic and metabolic interactions define dynamics in microbial communities.</title>
        <authorList>
            <person name="Embree M."/>
            <person name="Liu J.K."/>
            <person name="Al-Bassam M.M."/>
            <person name="Zengler K."/>
        </authorList>
    </citation>
    <scope>NUCLEOTIDE SEQUENCE</scope>
</reference>
<dbReference type="InterPro" id="IPR029060">
    <property type="entry name" value="PIN-like_dom_sf"/>
</dbReference>
<dbReference type="Gene3D" id="1.10.150.20">
    <property type="entry name" value="5' to 3' exonuclease, C-terminal subdomain"/>
    <property type="match status" value="1"/>
</dbReference>
<keyword evidence="1" id="KW-0540">Nuclease</keyword>
<evidence type="ECO:0000256" key="3">
    <source>
        <dbReference type="ARBA" id="ARBA00023125"/>
    </source>
</evidence>
<proteinExistence type="predicted"/>
<keyword evidence="5" id="KW-0548">Nucleotidyltransferase</keyword>
<dbReference type="GO" id="GO:0003677">
    <property type="term" value="F:DNA binding"/>
    <property type="evidence" value="ECO:0007669"/>
    <property type="project" value="UniProtKB-KW"/>
</dbReference>
<evidence type="ECO:0000259" key="4">
    <source>
        <dbReference type="SMART" id="SM00475"/>
    </source>
</evidence>
<dbReference type="GO" id="GO:0017108">
    <property type="term" value="F:5'-flap endonuclease activity"/>
    <property type="evidence" value="ECO:0007669"/>
    <property type="project" value="InterPro"/>
</dbReference>
<dbReference type="InterPro" id="IPR008918">
    <property type="entry name" value="HhH2"/>
</dbReference>
<dbReference type="Pfam" id="PF01367">
    <property type="entry name" value="5_3_exonuc"/>
    <property type="match status" value="1"/>
</dbReference>
<feature type="domain" description="5'-3' exonuclease" evidence="4">
    <location>
        <begin position="2"/>
        <end position="302"/>
    </location>
</feature>
<dbReference type="GO" id="GO:0008409">
    <property type="term" value="F:5'-3' exonuclease activity"/>
    <property type="evidence" value="ECO:0007669"/>
    <property type="project" value="InterPro"/>
</dbReference>
<dbReference type="CDD" id="cd09859">
    <property type="entry name" value="PIN_53EXO"/>
    <property type="match status" value="1"/>
</dbReference>
<dbReference type="InterPro" id="IPR020046">
    <property type="entry name" value="5-3_exonucl_a-hlix_arch_N"/>
</dbReference>
<dbReference type="Gene3D" id="3.40.50.1010">
    <property type="entry name" value="5'-nuclease"/>
    <property type="match status" value="1"/>
</dbReference>
<keyword evidence="5" id="KW-0808">Transferase</keyword>
<dbReference type="GO" id="GO:0033567">
    <property type="term" value="P:DNA replication, Okazaki fragment processing"/>
    <property type="evidence" value="ECO:0007669"/>
    <property type="project" value="InterPro"/>
</dbReference>
<evidence type="ECO:0000256" key="2">
    <source>
        <dbReference type="ARBA" id="ARBA00022801"/>
    </source>
</evidence>
<dbReference type="EC" id="2.7.7.7" evidence="5"/>
<dbReference type="InterPro" id="IPR002421">
    <property type="entry name" value="5-3_exonuclease"/>
</dbReference>
<dbReference type="Pfam" id="PF02739">
    <property type="entry name" value="5_3_exonuc_N"/>
    <property type="match status" value="1"/>
</dbReference>
<dbReference type="PANTHER" id="PTHR42646:SF2">
    <property type="entry name" value="5'-3' EXONUCLEASE FAMILY PROTEIN"/>
    <property type="match status" value="1"/>
</dbReference>
<dbReference type="FunFam" id="1.10.150.20:FF:000003">
    <property type="entry name" value="DNA polymerase I"/>
    <property type="match status" value="1"/>
</dbReference>
<evidence type="ECO:0000256" key="1">
    <source>
        <dbReference type="ARBA" id="ARBA00022722"/>
    </source>
</evidence>
<accession>A0A0W8E280</accession>
<dbReference type="GO" id="GO:0003887">
    <property type="term" value="F:DNA-directed DNA polymerase activity"/>
    <property type="evidence" value="ECO:0007669"/>
    <property type="project" value="UniProtKB-EC"/>
</dbReference>
<dbReference type="AlphaFoldDB" id="A0A0W8E280"/>
<evidence type="ECO:0000313" key="5">
    <source>
        <dbReference type="EMBL" id="KUG02585.1"/>
    </source>
</evidence>
<keyword evidence="3" id="KW-0238">DNA-binding</keyword>
<dbReference type="SMART" id="SM00475">
    <property type="entry name" value="53EXOc"/>
    <property type="match status" value="1"/>
</dbReference>
<gene>
    <name evidence="5" type="ORF">ASZ90_019953</name>
</gene>
<protein>
    <submittedName>
        <fullName evidence="5">Dna polymerase i</fullName>
        <ecNumber evidence="5">2.7.7.7</ecNumber>
    </submittedName>
</protein>
<name>A0A0W8E280_9ZZZZ</name>
<sequence length="338" mass="38387">MNKLLIIDGSSILTTCFFATVPREYYYGKTPEEKQAALSRVMKTSNGICVNGVYTAMKSLTKLLNSQKPSHLAVAWDITRDTFRRRIYPEYKGNRAETVPELKSQFILMQELLEEANIQQFMDANLEADDLIGSLAKQFEQQLPTYIYTKDQDCLQLVSDYTRLWLNTGKADELKKEYNVSGIPDNCFEFTPYYVKEVYGLDPIQIIDKKALEGDTSDNIPGVKGVGEKACIPLLQEYGTIEMIYEALEDDEKSFKENCKALGVRTPVKALKEGKESAFLSKNLATIRCKNLEVTLDELTLAVNEIALNRKYKEFEFKSLVKPIHEPSARVAEQGCLF</sequence>
<comment type="caution">
    <text evidence="5">The sequence shown here is derived from an EMBL/GenBank/DDBJ whole genome shotgun (WGS) entry which is preliminary data.</text>
</comment>
<organism evidence="5">
    <name type="scientific">hydrocarbon metagenome</name>
    <dbReference type="NCBI Taxonomy" id="938273"/>
    <lineage>
        <taxon>unclassified sequences</taxon>
        <taxon>metagenomes</taxon>
        <taxon>ecological metagenomes</taxon>
    </lineage>
</organism>
<dbReference type="PANTHER" id="PTHR42646">
    <property type="entry name" value="FLAP ENDONUCLEASE XNI"/>
    <property type="match status" value="1"/>
</dbReference>
<dbReference type="SMART" id="SM00279">
    <property type="entry name" value="HhH2"/>
    <property type="match status" value="1"/>
</dbReference>
<dbReference type="InterPro" id="IPR038969">
    <property type="entry name" value="FEN"/>
</dbReference>